<name>A0A410RRP7_CORCK</name>
<reference evidence="1 2" key="1">
    <citation type="submission" date="2018-12" db="EMBL/GenBank/DDBJ databases">
        <title>Complete Genome Sequence of the Corallopyronin A producing Myxobacterium Corallococcus coralloides B035.</title>
        <authorList>
            <person name="Bouhired S.M."/>
            <person name="Rupp O."/>
            <person name="Blom J."/>
            <person name="Schaeberle T.F."/>
            <person name="Kehraus S."/>
            <person name="Schiefer A."/>
            <person name="Pfarr K."/>
            <person name="Goesmann A."/>
            <person name="Hoerauf A."/>
            <person name="Koenig G.M."/>
        </authorList>
    </citation>
    <scope>NUCLEOTIDE SEQUENCE [LARGE SCALE GENOMIC DNA]</scope>
    <source>
        <strain evidence="1 2">B035</strain>
    </source>
</reference>
<organism evidence="1 2">
    <name type="scientific">Corallococcus coralloides</name>
    <name type="common">Myxococcus coralloides</name>
    <dbReference type="NCBI Taxonomy" id="184914"/>
    <lineage>
        <taxon>Bacteria</taxon>
        <taxon>Pseudomonadati</taxon>
        <taxon>Myxococcota</taxon>
        <taxon>Myxococcia</taxon>
        <taxon>Myxococcales</taxon>
        <taxon>Cystobacterineae</taxon>
        <taxon>Myxococcaceae</taxon>
        <taxon>Corallococcus</taxon>
    </lineage>
</organism>
<sequence length="338" mass="38339">MSTQPARTYNQDHSPRRYAKGHRRVSVYTSWSYPGEANRDPTGMDNRFSTMTEVRRVLWPTYESPQWADPRRFQQGISGSLELFFWAWVRFQKVVEEATGYAVPMFQRVDQAGFTLPLDERVLSDADTLLVFSLDHNVTGQVAAPEEIEAVRAFLAREGTCLVIGPHHDVGHSEDTQERALEYAHHGDALVPRQQRFGNYARSLMQGLGIPVENRWGLRPAVIEGTSRSVPLTVREDLDTRGWLNGVQNFNFHMHLPHYAVTTDDARSVRVLATQPIDMTRPHPFTNAGNTEFNALVWMPPDDGRAGDVLVADSTIFSTLFGADESLERFWKNLATDH</sequence>
<evidence type="ECO:0000313" key="2">
    <source>
        <dbReference type="Proteomes" id="UP000288758"/>
    </source>
</evidence>
<dbReference type="AlphaFoldDB" id="A0A410RRP7"/>
<accession>A0A410RRP7</accession>
<dbReference type="EMBL" id="CP034669">
    <property type="protein sequence ID" value="QAT84590.1"/>
    <property type="molecule type" value="Genomic_DNA"/>
</dbReference>
<dbReference type="RefSeq" id="WP_240672870.1">
    <property type="nucleotide sequence ID" value="NZ_CP034669.1"/>
</dbReference>
<proteinExistence type="predicted"/>
<evidence type="ECO:0008006" key="3">
    <source>
        <dbReference type="Google" id="ProtNLM"/>
    </source>
</evidence>
<evidence type="ECO:0000313" key="1">
    <source>
        <dbReference type="EMBL" id="QAT84590.1"/>
    </source>
</evidence>
<protein>
    <recommendedName>
        <fullName evidence="3">ThuA-like domain-containing protein</fullName>
    </recommendedName>
</protein>
<gene>
    <name evidence="1" type="ORF">EJ065_3021</name>
</gene>
<dbReference type="Proteomes" id="UP000288758">
    <property type="component" value="Chromosome"/>
</dbReference>